<keyword evidence="2" id="KW-1185">Reference proteome</keyword>
<dbReference type="EMBL" id="CM037614">
    <property type="protein sequence ID" value="KAH8015377.1"/>
    <property type="molecule type" value="Genomic_DNA"/>
</dbReference>
<dbReference type="Proteomes" id="UP000827872">
    <property type="component" value="Linkage Group LG01"/>
</dbReference>
<comment type="caution">
    <text evidence="1">The sequence shown here is derived from an EMBL/GenBank/DDBJ whole genome shotgun (WGS) entry which is preliminary data.</text>
</comment>
<protein>
    <submittedName>
        <fullName evidence="1">Uncharacterized protein</fullName>
    </submittedName>
</protein>
<gene>
    <name evidence="1" type="ORF">K3G42_003165</name>
</gene>
<organism evidence="1 2">
    <name type="scientific">Sphaerodactylus townsendi</name>
    <dbReference type="NCBI Taxonomy" id="933632"/>
    <lineage>
        <taxon>Eukaryota</taxon>
        <taxon>Metazoa</taxon>
        <taxon>Chordata</taxon>
        <taxon>Craniata</taxon>
        <taxon>Vertebrata</taxon>
        <taxon>Euteleostomi</taxon>
        <taxon>Lepidosauria</taxon>
        <taxon>Squamata</taxon>
        <taxon>Bifurcata</taxon>
        <taxon>Gekkota</taxon>
        <taxon>Sphaerodactylidae</taxon>
        <taxon>Sphaerodactylus</taxon>
    </lineage>
</organism>
<reference evidence="1" key="1">
    <citation type="submission" date="2021-08" db="EMBL/GenBank/DDBJ databases">
        <title>The first chromosome-level gecko genome reveals the dynamic sex chromosomes of Neotropical dwarf geckos (Sphaerodactylidae: Sphaerodactylus).</title>
        <authorList>
            <person name="Pinto B.J."/>
            <person name="Keating S.E."/>
            <person name="Gamble T."/>
        </authorList>
    </citation>
    <scope>NUCLEOTIDE SEQUENCE</scope>
    <source>
        <strain evidence="1">TG3544</strain>
    </source>
</reference>
<sequence>MESFLERRPLGEESLQMWDLNKRLEAYLARVKFLEEENEVLKCEIRGLKGSPPEGSWRGKYEEQLAALRATLDEAFREKHVAEVAKANLQEEVQQVKSRCQKERAAREEAKKLLALSKKGLEEEKRSHIWLRERAAQLQKEVEVLAEAHGEERARLDQELAGFSWGLEGFRGTLGTFQPVEVEDYSERLSHIWRGAVETYKTEVSQLEASFGEAKESLWKAAESNRQNQLQLQHLERDWAGLKARKETLQERLAQQWQHQRGEAQKLQLAMEGLEEEKRALTVQIGQVLEDQRQLMHLKMSLSLEVATYRTLLEAESTRLQMPAEPTLALSLQDSKREASVSHLPGVSLERGRSGSRDIRPSPAAFWTGGVALPPRKNQNGSFTVSVASGLPKRNQSPGLGEPQKAKAFEGMDVPDFIDSAAFKLGSLPQNEGVAAPDTGTVSQSFAHEVPPLFTSLRPPFSKVSAEPSSSAGQSGGEISAQVKTEESGKKVELHEEMEEEEEEPSGEEPLWTAAAHNGPGPSRLVTETSLQEVPGGPVRFEAGWLNVAGTPNGIPVDESEEEENGAAISPSTAALGDPVPEPRHSADLLEDINGSVDSAEGHGAPDAAVWMSHGADPSPLQDAELVEEERSPSARQSKGDFAFDIPVTGEAGCCNRMSPMEQTEGGNEQPPHFQSLVQRDELAEGAKDTESGSQLDVDAAAFLSSSEPGLSYPEDHTGALGADLEEADGGAEDLEVVSTEALHLSEDEEERRALSSPSKESEEGDFQAEMLEKQEIPEEQTRFSKSDSVWPEQEGEEQDSDLRVISIADEAILRDEHTTNILSAEPRVTEEAGAEEEHIWEPQQHIMGHKGLLEEEDALGKEDRMETNEIASLQDATSEQETVLQMENVESAPRKGIAKGEQGEEMVEPCQGDLQVERWMEDGEITTKGEETGEACQEAHLALQWVEKEEITTKGGDILEASQEDHPIEQQMEEEEIITKDIAEVCQGDLPTEQQVEEEETTTKGQEMMEACQGAHLAEQWVEKEEITSKEEETVEPCQGDLPTEQWVEEEEITTKSEETIEVCQGSVPTKQQMEEEETTTKGEEMVEACQEDHPAEQQVEEEEITTKREETVEVCQGDLPTEQCVEEEEITTKREETVELCPGDLPTEQCVEEEEITTKREETVEVCQGDLPTEQWVEEEEITTKREEIVELCPGDLPTEQCVEEEEITTKREETVELCPGDLPTEQCVEEEEITAKREETVELCPGDLPTEQCVEEEEITTKREETVELCPGELPMEQCVEEEEITIKREETVVVCPGDLPTEQCVEEEEITTKREETVGLGRPPANGKKKKSPPKEKKLWSCVQETSQRSSV</sequence>
<proteinExistence type="predicted"/>
<evidence type="ECO:0000313" key="1">
    <source>
        <dbReference type="EMBL" id="KAH8015377.1"/>
    </source>
</evidence>
<name>A0ACB8G7B2_9SAUR</name>
<accession>A0ACB8G7B2</accession>
<evidence type="ECO:0000313" key="2">
    <source>
        <dbReference type="Proteomes" id="UP000827872"/>
    </source>
</evidence>